<protein>
    <submittedName>
        <fullName evidence="6">Tetratricopeptide repeat protein</fullName>
    </submittedName>
</protein>
<organism evidence="6 7">
    <name type="scientific">Geobacter benzoatilyticus</name>
    <dbReference type="NCBI Taxonomy" id="2815309"/>
    <lineage>
        <taxon>Bacteria</taxon>
        <taxon>Pseudomonadati</taxon>
        <taxon>Thermodesulfobacteriota</taxon>
        <taxon>Desulfuromonadia</taxon>
        <taxon>Geobacterales</taxon>
        <taxon>Geobacteraceae</taxon>
        <taxon>Geobacter</taxon>
    </lineage>
</organism>
<dbReference type="EMBL" id="CP071382">
    <property type="protein sequence ID" value="QSV47434.1"/>
    <property type="molecule type" value="Genomic_DNA"/>
</dbReference>
<dbReference type="PROSITE" id="PS50293">
    <property type="entry name" value="TPR_REGION"/>
    <property type="match status" value="1"/>
</dbReference>
<dbReference type="InterPro" id="IPR019734">
    <property type="entry name" value="TPR_rpt"/>
</dbReference>
<evidence type="ECO:0000256" key="3">
    <source>
        <dbReference type="PROSITE-ProRule" id="PRU00339"/>
    </source>
</evidence>
<gene>
    <name evidence="6" type="ORF">JZM60_13575</name>
</gene>
<dbReference type="Gene3D" id="1.25.40.10">
    <property type="entry name" value="Tetratricopeptide repeat domain"/>
    <property type="match status" value="1"/>
</dbReference>
<dbReference type="InterPro" id="IPR013105">
    <property type="entry name" value="TPR_2"/>
</dbReference>
<evidence type="ECO:0000256" key="2">
    <source>
        <dbReference type="ARBA" id="ARBA00022803"/>
    </source>
</evidence>
<dbReference type="RefSeq" id="WP_207165607.1">
    <property type="nucleotide sequence ID" value="NZ_CP071382.1"/>
</dbReference>
<sequence length="422" mass="47399">MKRITTQLFCLISLFSIFSPVADAADPLLHNIYGVDLLEEGKIEQGIEQLEQAYRLYSADQTLKKNLATAYALMGQKLLNKKSYPEAASQFEKSIELFPDDPQYHLLRGISFTLAKNVLPAQYELQQARKLGGDSAESLYFLGRLHYDAGETDKALEFWEKATAMAPSDTFLSGLMEKMRREQAVEARMERGHSSRFIVSYDTEEVKTDIALAALDVLEQVYNGVGTDLSCFPEARVPVILYTKRDYREVTRSPGWSGGLYDGKIRLPIGGIVEITSDLRGTLRHEYTHAVIREITKGNCPVWLNEGIAELQGRLEFNTPLRELEKAVKTGEFIPLKRLEAGFAALGTSEVHLAYEQSYALANFMVATYGWHRMRTILSNLGEGLPIDKAIAGGLDDLGLNLEGVFDEWKAYMIREFGEKRG</sequence>
<keyword evidence="7" id="KW-1185">Reference proteome</keyword>
<keyword evidence="4" id="KW-0732">Signal</keyword>
<evidence type="ECO:0000256" key="4">
    <source>
        <dbReference type="SAM" id="SignalP"/>
    </source>
</evidence>
<keyword evidence="2 3" id="KW-0802">TPR repeat</keyword>
<accession>A0ABX7Q7T7</accession>
<feature type="repeat" description="TPR" evidence="3">
    <location>
        <begin position="68"/>
        <end position="101"/>
    </location>
</feature>
<name>A0ABX7Q7T7_9BACT</name>
<feature type="signal peptide" evidence="4">
    <location>
        <begin position="1"/>
        <end position="24"/>
    </location>
</feature>
<proteinExistence type="predicted"/>
<evidence type="ECO:0000259" key="5">
    <source>
        <dbReference type="Pfam" id="PF13485"/>
    </source>
</evidence>
<evidence type="ECO:0000313" key="6">
    <source>
        <dbReference type="EMBL" id="QSV47434.1"/>
    </source>
</evidence>
<dbReference type="SUPFAM" id="SSF48452">
    <property type="entry name" value="TPR-like"/>
    <property type="match status" value="1"/>
</dbReference>
<dbReference type="SMART" id="SM00028">
    <property type="entry name" value="TPR"/>
    <property type="match status" value="2"/>
</dbReference>
<feature type="domain" description="Peptidase MA-like" evidence="5">
    <location>
        <begin position="254"/>
        <end position="413"/>
    </location>
</feature>
<dbReference type="InterPro" id="IPR011990">
    <property type="entry name" value="TPR-like_helical_dom_sf"/>
</dbReference>
<feature type="repeat" description="TPR" evidence="3">
    <location>
        <begin position="136"/>
        <end position="169"/>
    </location>
</feature>
<dbReference type="Pfam" id="PF13485">
    <property type="entry name" value="Peptidase_MA_2"/>
    <property type="match status" value="1"/>
</dbReference>
<feature type="chain" id="PRO_5045855702" evidence="4">
    <location>
        <begin position="25"/>
        <end position="422"/>
    </location>
</feature>
<dbReference type="InterPro" id="IPR039568">
    <property type="entry name" value="Peptidase_MA-like_dom"/>
</dbReference>
<dbReference type="Pfam" id="PF07719">
    <property type="entry name" value="TPR_2"/>
    <property type="match status" value="1"/>
</dbReference>
<dbReference type="Proteomes" id="UP000663651">
    <property type="component" value="Chromosome"/>
</dbReference>
<reference evidence="6 7" key="1">
    <citation type="submission" date="2021-03" db="EMBL/GenBank/DDBJ databases">
        <title>Geobacter metallireducens gen. nov. sp. nov., a microorganism capable of coupling the complete oxidation of organic compounds to the reduction of iron and other metals.</title>
        <authorList>
            <person name="Li Y."/>
        </authorList>
    </citation>
    <scope>NUCLEOTIDE SEQUENCE [LARGE SCALE GENOMIC DNA]</scope>
    <source>
        <strain evidence="6 7">Jerry-YX</strain>
    </source>
</reference>
<evidence type="ECO:0000313" key="7">
    <source>
        <dbReference type="Proteomes" id="UP000663651"/>
    </source>
</evidence>
<evidence type="ECO:0000256" key="1">
    <source>
        <dbReference type="ARBA" id="ARBA00022737"/>
    </source>
</evidence>
<keyword evidence="1" id="KW-0677">Repeat</keyword>
<dbReference type="PROSITE" id="PS50005">
    <property type="entry name" value="TPR"/>
    <property type="match status" value="2"/>
</dbReference>